<protein>
    <submittedName>
        <fullName evidence="2">Wobble nucleotide-excising tRNase</fullName>
    </submittedName>
</protein>
<feature type="domain" description="Protein CR006 P-loop" evidence="1">
    <location>
        <begin position="31"/>
        <end position="295"/>
    </location>
</feature>
<dbReference type="Pfam" id="PF13166">
    <property type="entry name" value="AAA_13"/>
    <property type="match status" value="1"/>
</dbReference>
<evidence type="ECO:0000313" key="2">
    <source>
        <dbReference type="EMBL" id="MBP1993842.1"/>
    </source>
</evidence>
<dbReference type="Proteomes" id="UP001519287">
    <property type="component" value="Unassembled WGS sequence"/>
</dbReference>
<accession>A0ABS4J1Y9</accession>
<evidence type="ECO:0000259" key="1">
    <source>
        <dbReference type="Pfam" id="PF13166"/>
    </source>
</evidence>
<gene>
    <name evidence="2" type="ORF">J2Z66_005468</name>
</gene>
<organism evidence="2 3">
    <name type="scientific">Paenibacillus eucommiae</name>
    <dbReference type="NCBI Taxonomy" id="1355755"/>
    <lineage>
        <taxon>Bacteria</taxon>
        <taxon>Bacillati</taxon>
        <taxon>Bacillota</taxon>
        <taxon>Bacilli</taxon>
        <taxon>Bacillales</taxon>
        <taxon>Paenibacillaceae</taxon>
        <taxon>Paenibacillus</taxon>
    </lineage>
</organism>
<name>A0ABS4J1Y9_9BACL</name>
<proteinExistence type="predicted"/>
<reference evidence="2 3" key="1">
    <citation type="submission" date="2021-03" db="EMBL/GenBank/DDBJ databases">
        <title>Genomic Encyclopedia of Type Strains, Phase IV (KMG-IV): sequencing the most valuable type-strain genomes for metagenomic binning, comparative biology and taxonomic classification.</title>
        <authorList>
            <person name="Goeker M."/>
        </authorList>
    </citation>
    <scope>NUCLEOTIDE SEQUENCE [LARGE SCALE GENOMIC DNA]</scope>
    <source>
        <strain evidence="2 3">DSM 26048</strain>
    </source>
</reference>
<dbReference type="EMBL" id="JAGGLB010000021">
    <property type="protein sequence ID" value="MBP1993842.1"/>
    <property type="molecule type" value="Genomic_DNA"/>
</dbReference>
<sequence length="345" mass="39192">MIKKISTINNLAVFKDFEWDKTVLNTDGRPILFEKVNVLYGRNYSFKTTLSRILRVLEVGKISEKYENPIFSVIFDDGTSINQNQLSECNKKIRVFNEDFVKDNLSFISNSDQTIKPFAILGDENNTLEKEIAVLESQVGSKEEGKETGLYAHLKTYTKVYEEVKAAYEQVASTLDRQLAEKATGRENGIKYKLDRFGEPNYNRTRLLNDIQNVQSNTYTPLIDDKKSEYEQLLAERIKPTIPPSIGLSLMWEQFCIESEKLLSKKIGESDKIAELLRNVTLNEWVKLGCDLQADQAGNALQFPGDGRWDIGIISSVVGAWSRGRSRAVLFRHGRVFRGEPLASG</sequence>
<dbReference type="InterPro" id="IPR026866">
    <property type="entry name" value="CR006_AAA"/>
</dbReference>
<comment type="caution">
    <text evidence="2">The sequence shown here is derived from an EMBL/GenBank/DDBJ whole genome shotgun (WGS) entry which is preliminary data.</text>
</comment>
<dbReference type="RefSeq" id="WP_209975707.1">
    <property type="nucleotide sequence ID" value="NZ_JAGGLB010000021.1"/>
</dbReference>
<keyword evidence="3" id="KW-1185">Reference proteome</keyword>
<evidence type="ECO:0000313" key="3">
    <source>
        <dbReference type="Proteomes" id="UP001519287"/>
    </source>
</evidence>